<accession>A0A0G1ZKQ1</accession>
<feature type="domain" description="Methyltransferase type 11" evidence="2">
    <location>
        <begin position="63"/>
        <end position="158"/>
    </location>
</feature>
<dbReference type="PANTHER" id="PTHR44068:SF11">
    <property type="entry name" value="GERANYL DIPHOSPHATE 2-C-METHYLTRANSFERASE"/>
    <property type="match status" value="1"/>
</dbReference>
<dbReference type="Gene3D" id="3.40.50.150">
    <property type="entry name" value="Vaccinia Virus protein VP39"/>
    <property type="match status" value="1"/>
</dbReference>
<reference evidence="3 4" key="1">
    <citation type="journal article" date="2015" name="Nature">
        <title>rRNA introns, odd ribosomes, and small enigmatic genomes across a large radiation of phyla.</title>
        <authorList>
            <person name="Brown C.T."/>
            <person name="Hug L.A."/>
            <person name="Thomas B.C."/>
            <person name="Sharon I."/>
            <person name="Castelle C.J."/>
            <person name="Singh A."/>
            <person name="Wilkins M.J."/>
            <person name="Williams K.H."/>
            <person name="Banfield J.F."/>
        </authorList>
    </citation>
    <scope>NUCLEOTIDE SEQUENCE [LARGE SCALE GENOMIC DNA]</scope>
</reference>
<dbReference type="EMBL" id="LCQQ01000047">
    <property type="protein sequence ID" value="KKW19984.1"/>
    <property type="molecule type" value="Genomic_DNA"/>
</dbReference>
<comment type="caution">
    <text evidence="3">The sequence shown here is derived from an EMBL/GenBank/DDBJ whole genome shotgun (WGS) entry which is preliminary data.</text>
</comment>
<evidence type="ECO:0000313" key="4">
    <source>
        <dbReference type="Proteomes" id="UP000034201"/>
    </source>
</evidence>
<proteinExistence type="predicted"/>
<dbReference type="AlphaFoldDB" id="A0A0G1ZKQ1"/>
<keyword evidence="3" id="KW-0489">Methyltransferase</keyword>
<organism evidence="3 4">
    <name type="scientific">Candidatus Adlerbacteria bacterium GW2011_GWC1_50_9</name>
    <dbReference type="NCBI Taxonomy" id="1618608"/>
    <lineage>
        <taxon>Bacteria</taxon>
        <taxon>Candidatus Adleribacteriota</taxon>
    </lineage>
</organism>
<dbReference type="Pfam" id="PF08241">
    <property type="entry name" value="Methyltransf_11"/>
    <property type="match status" value="1"/>
</dbReference>
<keyword evidence="1 3" id="KW-0808">Transferase</keyword>
<dbReference type="InterPro" id="IPR029063">
    <property type="entry name" value="SAM-dependent_MTases_sf"/>
</dbReference>
<dbReference type="Proteomes" id="UP000034201">
    <property type="component" value="Unassembled WGS sequence"/>
</dbReference>
<dbReference type="PANTHER" id="PTHR44068">
    <property type="entry name" value="ZGC:194242"/>
    <property type="match status" value="1"/>
</dbReference>
<evidence type="ECO:0000256" key="1">
    <source>
        <dbReference type="ARBA" id="ARBA00022679"/>
    </source>
</evidence>
<sequence>MPESFLDDIHVVAREYVSGRFPRASERERQKIIADWANKIARARGIVEDFRIRIRDPKNLRVLDVGSGNGGVSIAFAEAGAEVSGVDIEEDLVAIAVRHAAAYGVSPSFFFYDGSALPFSDRYFDAALSISVFEHVRDPREYLSEIWRVLKPGGVLYLALPNRLWPKETHTGLWGLAYFPRIFQDVYVRICGKNPLKDNNLHFYTYWRVLKFARESALKGQPWEIRRELGRTHNPFKRVIKAGMRVLGLPHRALLPHIMLLLEKPYETV</sequence>
<dbReference type="InterPro" id="IPR013216">
    <property type="entry name" value="Methyltransf_11"/>
</dbReference>
<evidence type="ECO:0000259" key="2">
    <source>
        <dbReference type="Pfam" id="PF08241"/>
    </source>
</evidence>
<dbReference type="CDD" id="cd02440">
    <property type="entry name" value="AdoMet_MTases"/>
    <property type="match status" value="1"/>
</dbReference>
<dbReference type="GO" id="GO:0008757">
    <property type="term" value="F:S-adenosylmethionine-dependent methyltransferase activity"/>
    <property type="evidence" value="ECO:0007669"/>
    <property type="project" value="InterPro"/>
</dbReference>
<gene>
    <name evidence="3" type="ORF">UY61_C0047G0005</name>
</gene>
<dbReference type="GO" id="GO:0032259">
    <property type="term" value="P:methylation"/>
    <property type="evidence" value="ECO:0007669"/>
    <property type="project" value="UniProtKB-KW"/>
</dbReference>
<name>A0A0G1ZKQ1_9BACT</name>
<evidence type="ECO:0000313" key="3">
    <source>
        <dbReference type="EMBL" id="KKW19984.1"/>
    </source>
</evidence>
<dbReference type="InterPro" id="IPR050447">
    <property type="entry name" value="Erg6_SMT_methyltransf"/>
</dbReference>
<protein>
    <submittedName>
        <fullName evidence="3">Methyltransferase type 11</fullName>
    </submittedName>
</protein>
<dbReference type="SUPFAM" id="SSF53335">
    <property type="entry name" value="S-adenosyl-L-methionine-dependent methyltransferases"/>
    <property type="match status" value="1"/>
</dbReference>